<reference evidence="6 7" key="1">
    <citation type="submission" date="2021-06" db="EMBL/GenBank/DDBJ databases">
        <authorList>
            <person name="Palmer J.M."/>
        </authorList>
    </citation>
    <scope>NUCLEOTIDE SEQUENCE [LARGE SCALE GENOMIC DNA]</scope>
    <source>
        <strain evidence="6 7">MEX-2019</strain>
        <tissue evidence="6">Muscle</tissue>
    </source>
</reference>
<dbReference type="SMART" id="SM00248">
    <property type="entry name" value="ANK"/>
    <property type="match status" value="2"/>
</dbReference>
<feature type="compositionally biased region" description="Low complexity" evidence="4">
    <location>
        <begin position="116"/>
        <end position="145"/>
    </location>
</feature>
<dbReference type="PROSITE" id="PS50002">
    <property type="entry name" value="SH3"/>
    <property type="match status" value="1"/>
</dbReference>
<keyword evidence="7" id="KW-1185">Reference proteome</keyword>
<dbReference type="Pfam" id="PF12796">
    <property type="entry name" value="Ank_2"/>
    <property type="match status" value="1"/>
</dbReference>
<dbReference type="PANTHER" id="PTHR24164:SF4">
    <property type="entry name" value="RELA-ASSOCIATED INHIBITOR"/>
    <property type="match status" value="1"/>
</dbReference>
<dbReference type="GO" id="GO:0006357">
    <property type="term" value="P:regulation of transcription by RNA polymerase II"/>
    <property type="evidence" value="ECO:0007669"/>
    <property type="project" value="TreeGrafter"/>
</dbReference>
<dbReference type="EMBL" id="JAHHUM010001457">
    <property type="protein sequence ID" value="KAK5611911.1"/>
    <property type="molecule type" value="Genomic_DNA"/>
</dbReference>
<feature type="repeat" description="ANK" evidence="2">
    <location>
        <begin position="715"/>
        <end position="747"/>
    </location>
</feature>
<dbReference type="PROSITE" id="PS50297">
    <property type="entry name" value="ANK_REP_REGION"/>
    <property type="match status" value="2"/>
</dbReference>
<feature type="domain" description="SH3" evidence="5">
    <location>
        <begin position="781"/>
        <end position="841"/>
    </location>
</feature>
<dbReference type="AlphaFoldDB" id="A0AAV9RSJ1"/>
<feature type="compositionally biased region" description="Basic residues" evidence="4">
    <location>
        <begin position="174"/>
        <end position="186"/>
    </location>
</feature>
<feature type="repeat" description="ANK" evidence="2">
    <location>
        <begin position="682"/>
        <end position="714"/>
    </location>
</feature>
<evidence type="ECO:0000256" key="4">
    <source>
        <dbReference type="SAM" id="MobiDB-lite"/>
    </source>
</evidence>
<dbReference type="SUPFAM" id="SSF48403">
    <property type="entry name" value="Ankyrin repeat"/>
    <property type="match status" value="1"/>
</dbReference>
<feature type="region of interest" description="Disordered" evidence="4">
    <location>
        <begin position="561"/>
        <end position="580"/>
    </location>
</feature>
<evidence type="ECO:0000256" key="2">
    <source>
        <dbReference type="PROSITE-ProRule" id="PRU00023"/>
    </source>
</evidence>
<feature type="compositionally biased region" description="Polar residues" evidence="4">
    <location>
        <begin position="272"/>
        <end position="292"/>
    </location>
</feature>
<dbReference type="Pfam" id="PF00018">
    <property type="entry name" value="SH3_1"/>
    <property type="match status" value="1"/>
</dbReference>
<evidence type="ECO:0000256" key="3">
    <source>
        <dbReference type="PROSITE-ProRule" id="PRU00192"/>
    </source>
</evidence>
<keyword evidence="2" id="KW-0040">ANK repeat</keyword>
<dbReference type="InterPro" id="IPR002110">
    <property type="entry name" value="Ankyrin_rpt"/>
</dbReference>
<dbReference type="PANTHER" id="PTHR24164">
    <property type="entry name" value="RELA-ASSOCIATED INHIBITOR"/>
    <property type="match status" value="1"/>
</dbReference>
<evidence type="ECO:0000313" key="6">
    <source>
        <dbReference type="EMBL" id="KAK5611911.1"/>
    </source>
</evidence>
<protein>
    <recommendedName>
        <fullName evidence="5">SH3 domain-containing protein</fullName>
    </recommendedName>
</protein>
<dbReference type="InterPro" id="IPR001452">
    <property type="entry name" value="SH3_domain"/>
</dbReference>
<accession>A0AAV9RSJ1</accession>
<name>A0AAV9RSJ1_9TELE</name>
<dbReference type="GO" id="GO:0045597">
    <property type="term" value="P:positive regulation of cell differentiation"/>
    <property type="evidence" value="ECO:0007669"/>
    <property type="project" value="TreeGrafter"/>
</dbReference>
<feature type="region of interest" description="Disordered" evidence="4">
    <location>
        <begin position="590"/>
        <end position="621"/>
    </location>
</feature>
<keyword evidence="1 3" id="KW-0728">SH3 domain</keyword>
<feature type="compositionally biased region" description="Polar residues" evidence="4">
    <location>
        <begin position="158"/>
        <end position="172"/>
    </location>
</feature>
<dbReference type="InterPro" id="IPR028320">
    <property type="entry name" value="iASPP"/>
</dbReference>
<dbReference type="SUPFAM" id="SSF50044">
    <property type="entry name" value="SH3-domain"/>
    <property type="match status" value="1"/>
</dbReference>
<evidence type="ECO:0000259" key="5">
    <source>
        <dbReference type="PROSITE" id="PS50002"/>
    </source>
</evidence>
<dbReference type="InterPro" id="IPR036770">
    <property type="entry name" value="Ankyrin_rpt-contain_sf"/>
</dbReference>
<feature type="compositionally biased region" description="Polar residues" evidence="4">
    <location>
        <begin position="228"/>
        <end position="250"/>
    </location>
</feature>
<feature type="region of interest" description="Disordered" evidence="4">
    <location>
        <begin position="91"/>
        <end position="145"/>
    </location>
</feature>
<dbReference type="Proteomes" id="UP001311232">
    <property type="component" value="Unassembled WGS sequence"/>
</dbReference>
<dbReference type="PROSITE" id="PS50088">
    <property type="entry name" value="ANK_REPEAT"/>
    <property type="match status" value="2"/>
</dbReference>
<feature type="region of interest" description="Disordered" evidence="4">
    <location>
        <begin position="158"/>
        <end position="308"/>
    </location>
</feature>
<organism evidence="6 7">
    <name type="scientific">Crenichthys baileyi</name>
    <name type="common">White River springfish</name>
    <dbReference type="NCBI Taxonomy" id="28760"/>
    <lineage>
        <taxon>Eukaryota</taxon>
        <taxon>Metazoa</taxon>
        <taxon>Chordata</taxon>
        <taxon>Craniata</taxon>
        <taxon>Vertebrata</taxon>
        <taxon>Euteleostomi</taxon>
        <taxon>Actinopterygii</taxon>
        <taxon>Neopterygii</taxon>
        <taxon>Teleostei</taxon>
        <taxon>Neoteleostei</taxon>
        <taxon>Acanthomorphata</taxon>
        <taxon>Ovalentaria</taxon>
        <taxon>Atherinomorphae</taxon>
        <taxon>Cyprinodontiformes</taxon>
        <taxon>Goodeidae</taxon>
        <taxon>Crenichthys</taxon>
    </lineage>
</organism>
<dbReference type="InterPro" id="IPR036028">
    <property type="entry name" value="SH3-like_dom_sf"/>
</dbReference>
<evidence type="ECO:0000313" key="7">
    <source>
        <dbReference type="Proteomes" id="UP001311232"/>
    </source>
</evidence>
<sequence length="846" mass="93295">MSGATAARSDQRLRTRFQEDRRLWTELSFPLWREQKKRQVFFKEGEPCCPTAMNSEKGFGNFLFQAIDNDLSASLAVADGLSKEFSSMLQEASSKDNKTAPEYKTSSITSRDKPQSSGLSSISSSTYSASSTNGTSSSKPTSPSSTYYTSDLNISSSMNASSPTVISNSPHSSPKMHSKVHNTHHRSGSDGYLVMPQSPKQPLRSPRTSSPSYFERGPQAVISKMERTQSPSRTSGSLDPSPRLASQQMGHRSPQLDRGSAPGFLRSPSPLFLNSQAPSTLPRNFTTFSPNEESGMRQKNPGKWNETDLDMSYERKPHHIYDKTEWLRSSAPNSNWRESNLDGPPPALGPKKDPRSVSQQGSYGSLPRSARIAVPPDASSSGPSAFSYKAIISRVNMPPIATQPRQSRPIPISVILRLQNPQYGQMSTLKTQTLEGQEGLAAQRLPEAAQRKFFQPPAYQPQQYPPELKQPAVYSDALRPGDVDAEIERPEYLQQNPGTLENPAMTGVSGEAEQIVTSAPRPLSPTKLQPVMDPEVQNPEITDREELLRIRAEIPRALKRLGSVDKSHPPMKASQYQPNQYKNIIHKLFKKKEHQPKGGKGSDSSSDGEEPALPRVRLPPVPVISQDEKYNSILRKPGRKRSARRAKLSPLVLLLDGALMGELETVMHAVKEISDPSQPNDEGITGLHNAICGGHHEVADFLVRVGANVSAPDSHGWTPLHCAASCNDRDMCEYLVRNGAAVLAFTHRDGATASMKCDPYLDGFQECESYLRAKEESMGVDNNGVLYALWSYQAQAPDELSFKEGDMVTILQITEGSDWWWASLCGTEGFVPNNFFGLFPKVRPKL</sequence>
<proteinExistence type="predicted"/>
<comment type="caution">
    <text evidence="6">The sequence shown here is derived from an EMBL/GenBank/DDBJ whole genome shotgun (WGS) entry which is preliminary data.</text>
</comment>
<dbReference type="Gene3D" id="1.25.40.20">
    <property type="entry name" value="Ankyrin repeat-containing domain"/>
    <property type="match status" value="1"/>
</dbReference>
<dbReference type="SMART" id="SM00326">
    <property type="entry name" value="SH3"/>
    <property type="match status" value="1"/>
</dbReference>
<evidence type="ECO:0000256" key="1">
    <source>
        <dbReference type="ARBA" id="ARBA00022443"/>
    </source>
</evidence>
<gene>
    <name evidence="6" type="ORF">CRENBAI_007127</name>
</gene>
<feature type="region of interest" description="Disordered" evidence="4">
    <location>
        <begin position="332"/>
        <end position="383"/>
    </location>
</feature>